<dbReference type="PANTHER" id="PTHR32507">
    <property type="entry name" value="NA(+)/H(+) ANTIPORTER 1"/>
    <property type="match status" value="1"/>
</dbReference>
<evidence type="ECO:0000256" key="1">
    <source>
        <dbReference type="ARBA" id="ARBA00004651"/>
    </source>
</evidence>
<dbReference type="GO" id="GO:0015297">
    <property type="term" value="F:antiporter activity"/>
    <property type="evidence" value="ECO:0007669"/>
    <property type="project" value="UniProtKB-KW"/>
</dbReference>
<keyword evidence="5 8" id="KW-1133">Transmembrane helix</keyword>
<dbReference type="KEGG" id="aori:SD37_23315"/>
<feature type="transmembrane region" description="Helical" evidence="8">
    <location>
        <begin position="156"/>
        <end position="174"/>
    </location>
</feature>
<accession>A0A193CBH4</accession>
<keyword evidence="2" id="KW-0813">Transport</keyword>
<dbReference type="EMBL" id="CP016174">
    <property type="protein sequence ID" value="ANN21971.1"/>
    <property type="molecule type" value="Genomic_DNA"/>
</dbReference>
<proteinExistence type="predicted"/>
<feature type="transmembrane region" description="Helical" evidence="8">
    <location>
        <begin position="387"/>
        <end position="413"/>
    </location>
</feature>
<dbReference type="GO" id="GO:0005886">
    <property type="term" value="C:plasma membrane"/>
    <property type="evidence" value="ECO:0007669"/>
    <property type="project" value="UniProtKB-SubCell"/>
</dbReference>
<feature type="transmembrane region" description="Helical" evidence="8">
    <location>
        <begin position="88"/>
        <end position="111"/>
    </location>
</feature>
<keyword evidence="4 8" id="KW-0812">Transmembrane</keyword>
<feature type="transmembrane region" description="Helical" evidence="8">
    <location>
        <begin position="194"/>
        <end position="214"/>
    </location>
</feature>
<dbReference type="Proteomes" id="UP000093695">
    <property type="component" value="Chromosome"/>
</dbReference>
<feature type="transmembrane region" description="Helical" evidence="8">
    <location>
        <begin position="299"/>
        <end position="318"/>
    </location>
</feature>
<feature type="domain" description="Cation/H+ exchanger transmembrane" evidence="9">
    <location>
        <begin position="15"/>
        <end position="412"/>
    </location>
</feature>
<sequence>MNSLLLMIAVAIAIRSFLASRLDRWNLGAPVVMVAAGVVIGLVNESSIAIALNTEAMLYVAEIVLAVLLFVDATEVRGGRLWGSSPGLVARVLLIAMPVSLVAAMLLGWLLFPGLPWPVLLLLAGVVVPIDFAPAERVVRDRGLSARVRSVLNVESGYNDGIVSPLFLFALILAGDRTQQRTPLDALGTVLPFALKALAVGVLFGALLAVLLTAAHRAHWLTEQSGRVAVLLVPLLTYTATVAIDGNGFVASFVCGVTFRYVHRLAKARQIHRSPAGRDLVRAGALDEDFRLLEDFTSLLTMTLWFVVGVSAVLAFSAGLSWQVALFCFAAITVVRIIPVHLSLAGSVLTHRERLQVGILGPRGTTSVVFGLLAFNRLPEGPVADTILLITVTLVLGSVVLHGIGAGPTVKWLTPAKSGRR</sequence>
<evidence type="ECO:0000256" key="3">
    <source>
        <dbReference type="ARBA" id="ARBA00022449"/>
    </source>
</evidence>
<dbReference type="InterPro" id="IPR006153">
    <property type="entry name" value="Cation/H_exchanger_TM"/>
</dbReference>
<dbReference type="AlphaFoldDB" id="A0A193CBH4"/>
<evidence type="ECO:0000313" key="11">
    <source>
        <dbReference type="Proteomes" id="UP000093695"/>
    </source>
</evidence>
<comment type="subcellular location">
    <subcellularLocation>
        <location evidence="1">Cell membrane</location>
        <topology evidence="1">Multi-pass membrane protein</topology>
    </subcellularLocation>
</comment>
<evidence type="ECO:0000256" key="5">
    <source>
        <dbReference type="ARBA" id="ARBA00022989"/>
    </source>
</evidence>
<dbReference type="Pfam" id="PF00999">
    <property type="entry name" value="Na_H_Exchanger"/>
    <property type="match status" value="1"/>
</dbReference>
<organism evidence="10 11">
    <name type="scientific">Amycolatopsis orientalis</name>
    <name type="common">Nocardia orientalis</name>
    <dbReference type="NCBI Taxonomy" id="31958"/>
    <lineage>
        <taxon>Bacteria</taxon>
        <taxon>Bacillati</taxon>
        <taxon>Actinomycetota</taxon>
        <taxon>Actinomycetes</taxon>
        <taxon>Pseudonocardiales</taxon>
        <taxon>Pseudonocardiaceae</taxon>
        <taxon>Amycolatopsis</taxon>
    </lineage>
</organism>
<feature type="transmembrane region" description="Helical" evidence="8">
    <location>
        <begin position="56"/>
        <end position="76"/>
    </location>
</feature>
<evidence type="ECO:0000313" key="10">
    <source>
        <dbReference type="EMBL" id="ANN21971.1"/>
    </source>
</evidence>
<name>A0A193CBH4_AMYOR</name>
<evidence type="ECO:0000259" key="9">
    <source>
        <dbReference type="Pfam" id="PF00999"/>
    </source>
</evidence>
<feature type="transmembrane region" description="Helical" evidence="8">
    <location>
        <begin position="117"/>
        <end position="135"/>
    </location>
</feature>
<dbReference type="PANTHER" id="PTHR32507:SF8">
    <property type="entry name" value="CNH1P"/>
    <property type="match status" value="1"/>
</dbReference>
<evidence type="ECO:0000256" key="8">
    <source>
        <dbReference type="SAM" id="Phobius"/>
    </source>
</evidence>
<dbReference type="GO" id="GO:1902600">
    <property type="term" value="P:proton transmembrane transport"/>
    <property type="evidence" value="ECO:0007669"/>
    <property type="project" value="InterPro"/>
</dbReference>
<feature type="transmembrane region" description="Helical" evidence="8">
    <location>
        <begin position="324"/>
        <end position="345"/>
    </location>
</feature>
<gene>
    <name evidence="10" type="ORF">SD37_23315</name>
</gene>
<evidence type="ECO:0000256" key="4">
    <source>
        <dbReference type="ARBA" id="ARBA00022692"/>
    </source>
</evidence>
<feature type="transmembrane region" description="Helical" evidence="8">
    <location>
        <begin position="226"/>
        <end position="243"/>
    </location>
</feature>
<keyword evidence="3" id="KW-0050">Antiport</keyword>
<evidence type="ECO:0000256" key="6">
    <source>
        <dbReference type="ARBA" id="ARBA00023065"/>
    </source>
</evidence>
<keyword evidence="6" id="KW-0406">Ion transport</keyword>
<evidence type="ECO:0000256" key="7">
    <source>
        <dbReference type="ARBA" id="ARBA00023136"/>
    </source>
</evidence>
<keyword evidence="11" id="KW-1185">Reference proteome</keyword>
<protein>
    <submittedName>
        <fullName evidence="10">Sodium:proton exchanger</fullName>
    </submittedName>
</protein>
<dbReference type="STRING" id="31958.SD37_23315"/>
<dbReference type="eggNOG" id="COG0025">
    <property type="taxonomic scope" value="Bacteria"/>
</dbReference>
<keyword evidence="7 8" id="KW-0472">Membrane</keyword>
<reference evidence="10 11" key="1">
    <citation type="journal article" date="2015" name="Genome Announc.">
        <title>Draft Genome Sequence of Norvancomycin-Producing Strain Amycolatopsis orientalis CPCC200066.</title>
        <authorList>
            <person name="Lei X."/>
            <person name="Yuan F."/>
            <person name="Shi Y."/>
            <person name="Li X."/>
            <person name="Wang L."/>
            <person name="Hong B."/>
        </authorList>
    </citation>
    <scope>NUCLEOTIDE SEQUENCE [LARGE SCALE GENOMIC DNA]</scope>
    <source>
        <strain evidence="10 11">B-37</strain>
    </source>
</reference>
<evidence type="ECO:0000256" key="2">
    <source>
        <dbReference type="ARBA" id="ARBA00022448"/>
    </source>
</evidence>
<dbReference type="RefSeq" id="WP_044855056.1">
    <property type="nucleotide sequence ID" value="NZ_CP016174.1"/>
</dbReference>